<dbReference type="OrthoDB" id="72772at2759"/>
<dbReference type="InterPro" id="IPR018791">
    <property type="entry name" value="UV_resistance/autophagy_Atg14"/>
</dbReference>
<dbReference type="GO" id="GO:0032991">
    <property type="term" value="C:protein-containing complex"/>
    <property type="evidence" value="ECO:0007669"/>
    <property type="project" value="UniProtKB-ARBA"/>
</dbReference>
<dbReference type="AlphaFoldDB" id="A0A067U1K5"/>
<sequence length="939" mass="102690">MLPSATASVQPTSVAEYLAPRRIRHITGIQIRNLTPFPVRDSFTSALTRPVEQSHFAGSGITDDLGAILARKRSRKVSTNSTATRRSLKWEDDLFDKDAVSPIEPKGRVPSTSTVTFSSGGNVSTSPSSVVQTLSSSFKSNYSLRGHRARTSSMSSNYLPGAIRPPTVASTALSTSSFLPDNSQVALQKVIGFRLVETFIAVTFPADNHAQGEFSKSSELPRNPLRSAPMPKTSPSASRTQRVAPVARHGISQINHKSRNPPPGSAPPSKTSFAISRPIKSDKKPKILQGHDVNGAPLLSNLQSQKNGKSVTTPPQAIQPPPGKELSSPVYFSPIHRPSTNPFFPIDARSGRDFPQWSDTSGQKLRVELWGKTSVSGMKEDPEIVQSIDESEGWKFLEEWDFDLDNLIPLPNDADTNPSSLPSNTIVVTLSPPGQVLYLAPFPTSRSSTPSAGYTSDPESEIRKAKHVGDHPDPGIASGEILPLSRRRRRKRLGSTAGSREATKTAGWQELFKLVTLQSLILDNEISLGDVVRKIDKLLEGDETFPLRRQISERETHIQELRQNHDVVLEQSTRRKEEIENRSRRLQQRIELLTSARTREIHSNVDQSIEEESKQLTTLYETTGAIRTSLLSTLSVIFPIELYSPPDLLFTILDVPLPIPLTSTDPAPPLTLADHNVVTEEAVATALGYVAQVLQILAAYIGKNLVYPVTCIGSRSLIRDGISAMVGPRMFPLFSKGVDTYRFEYGVFLLNKDIELLMSERDLRALDIRHTLPNLKNIMLTLSHDKVLKPRPIITTHSPISIDSGLSTPSREPSPANEDISTPKASHTVGSNGVETITPTASGATTPTTAAISDESRKPKSFLGFVPFTDFLRVRYPSTTDSSKRASKSLAATDAEHEDRFEGVAGNADFDDDDRTTIHGVPSDMRSGLSDAESIGEET</sequence>
<feature type="compositionally biased region" description="Low complexity" evidence="5">
    <location>
        <begin position="836"/>
        <end position="853"/>
    </location>
</feature>
<keyword evidence="3 4" id="KW-0175">Coiled coil</keyword>
<dbReference type="HOGENOM" id="CLU_011081_0_0_1"/>
<feature type="compositionally biased region" description="Polar residues" evidence="5">
    <location>
        <begin position="300"/>
        <end position="316"/>
    </location>
</feature>
<feature type="region of interest" description="Disordered" evidence="5">
    <location>
        <begin position="879"/>
        <end position="939"/>
    </location>
</feature>
<accession>A0A067U1K5</accession>
<protein>
    <recommendedName>
        <fullName evidence="2">Autophagy-related protein 14</fullName>
    </recommendedName>
</protein>
<dbReference type="GO" id="GO:0035493">
    <property type="term" value="P:SNARE complex assembly"/>
    <property type="evidence" value="ECO:0007669"/>
    <property type="project" value="TreeGrafter"/>
</dbReference>
<evidence type="ECO:0000256" key="4">
    <source>
        <dbReference type="SAM" id="Coils"/>
    </source>
</evidence>
<evidence type="ECO:0000256" key="3">
    <source>
        <dbReference type="ARBA" id="ARBA00023054"/>
    </source>
</evidence>
<proteinExistence type="inferred from homology"/>
<feature type="region of interest" description="Disordered" evidence="5">
    <location>
        <begin position="799"/>
        <end position="856"/>
    </location>
</feature>
<evidence type="ECO:0000313" key="6">
    <source>
        <dbReference type="EMBL" id="KDR85233.1"/>
    </source>
</evidence>
<feature type="compositionally biased region" description="Polar residues" evidence="5">
    <location>
        <begin position="799"/>
        <end position="811"/>
    </location>
</feature>
<name>A0A067U1K5_GALM3</name>
<dbReference type="PANTHER" id="PTHR15157:SF5">
    <property type="entry name" value="UV RADIATION RESISTANCE-ASSOCIATED GENE PROTEIN"/>
    <property type="match status" value="1"/>
</dbReference>
<feature type="region of interest" description="Disordered" evidence="5">
    <location>
        <begin position="211"/>
        <end position="326"/>
    </location>
</feature>
<dbReference type="Proteomes" id="UP000027222">
    <property type="component" value="Unassembled WGS sequence"/>
</dbReference>
<evidence type="ECO:0000256" key="5">
    <source>
        <dbReference type="SAM" id="MobiDB-lite"/>
    </source>
</evidence>
<gene>
    <name evidence="6" type="ORF">GALMADRAFT_233966</name>
</gene>
<dbReference type="STRING" id="685588.A0A067U1K5"/>
<keyword evidence="7" id="KW-1185">Reference proteome</keyword>
<dbReference type="GO" id="GO:0005768">
    <property type="term" value="C:endosome"/>
    <property type="evidence" value="ECO:0007669"/>
    <property type="project" value="TreeGrafter"/>
</dbReference>
<dbReference type="EMBL" id="KL142367">
    <property type="protein sequence ID" value="KDR85233.1"/>
    <property type="molecule type" value="Genomic_DNA"/>
</dbReference>
<reference evidence="7" key="1">
    <citation type="journal article" date="2014" name="Proc. Natl. Acad. Sci. U.S.A.">
        <title>Extensive sampling of basidiomycete genomes demonstrates inadequacy of the white-rot/brown-rot paradigm for wood decay fungi.</title>
        <authorList>
            <person name="Riley R."/>
            <person name="Salamov A.A."/>
            <person name="Brown D.W."/>
            <person name="Nagy L.G."/>
            <person name="Floudas D."/>
            <person name="Held B.W."/>
            <person name="Levasseur A."/>
            <person name="Lombard V."/>
            <person name="Morin E."/>
            <person name="Otillar R."/>
            <person name="Lindquist E.A."/>
            <person name="Sun H."/>
            <person name="LaButti K.M."/>
            <person name="Schmutz J."/>
            <person name="Jabbour D."/>
            <person name="Luo H."/>
            <person name="Baker S.E."/>
            <person name="Pisabarro A.G."/>
            <person name="Walton J.D."/>
            <person name="Blanchette R.A."/>
            <person name="Henrissat B."/>
            <person name="Martin F."/>
            <person name="Cullen D."/>
            <person name="Hibbett D.S."/>
            <person name="Grigoriev I.V."/>
        </authorList>
    </citation>
    <scope>NUCLEOTIDE SEQUENCE [LARGE SCALE GENOMIC DNA]</scope>
    <source>
        <strain evidence="7">CBS 339.88</strain>
    </source>
</reference>
<feature type="region of interest" description="Disordered" evidence="5">
    <location>
        <begin position="101"/>
        <end position="129"/>
    </location>
</feature>
<dbReference type="GO" id="GO:0000149">
    <property type="term" value="F:SNARE binding"/>
    <property type="evidence" value="ECO:0007669"/>
    <property type="project" value="TreeGrafter"/>
</dbReference>
<feature type="coiled-coil region" evidence="4">
    <location>
        <begin position="562"/>
        <end position="596"/>
    </location>
</feature>
<evidence type="ECO:0000256" key="2">
    <source>
        <dbReference type="ARBA" id="ARBA00013807"/>
    </source>
</evidence>
<evidence type="ECO:0000256" key="1">
    <source>
        <dbReference type="ARBA" id="ARBA00009574"/>
    </source>
</evidence>
<evidence type="ECO:0000313" key="7">
    <source>
        <dbReference type="Proteomes" id="UP000027222"/>
    </source>
</evidence>
<organism evidence="6 7">
    <name type="scientific">Galerina marginata (strain CBS 339.88)</name>
    <dbReference type="NCBI Taxonomy" id="685588"/>
    <lineage>
        <taxon>Eukaryota</taxon>
        <taxon>Fungi</taxon>
        <taxon>Dikarya</taxon>
        <taxon>Basidiomycota</taxon>
        <taxon>Agaricomycotina</taxon>
        <taxon>Agaricomycetes</taxon>
        <taxon>Agaricomycetidae</taxon>
        <taxon>Agaricales</taxon>
        <taxon>Agaricineae</taxon>
        <taxon>Strophariaceae</taxon>
        <taxon>Galerina</taxon>
    </lineage>
</organism>
<dbReference type="Pfam" id="PF10186">
    <property type="entry name" value="ATG14"/>
    <property type="match status" value="1"/>
</dbReference>
<dbReference type="PANTHER" id="PTHR15157">
    <property type="entry name" value="UV RADIATION RESISTANCE-ASSOCIATED GENE PROTEIN"/>
    <property type="match status" value="1"/>
</dbReference>
<comment type="similarity">
    <text evidence="1">Belongs to the ATG14 family.</text>
</comment>
<feature type="compositionally biased region" description="Low complexity" evidence="5">
    <location>
        <begin position="118"/>
        <end position="129"/>
    </location>
</feature>
<dbReference type="GO" id="GO:0000323">
    <property type="term" value="C:lytic vacuole"/>
    <property type="evidence" value="ECO:0007669"/>
    <property type="project" value="TreeGrafter"/>
</dbReference>
<feature type="compositionally biased region" description="Polar residues" evidence="5">
    <location>
        <begin position="819"/>
        <end position="835"/>
    </location>
</feature>